<proteinExistence type="predicted"/>
<name>A0A0A9CRL8_ARUDO</name>
<reference evidence="1" key="2">
    <citation type="journal article" date="2015" name="Data Brief">
        <title>Shoot transcriptome of the giant reed, Arundo donax.</title>
        <authorList>
            <person name="Barrero R.A."/>
            <person name="Guerrero F.D."/>
            <person name="Moolhuijzen P."/>
            <person name="Goolsby J.A."/>
            <person name="Tidwell J."/>
            <person name="Bellgard S.E."/>
            <person name="Bellgard M.I."/>
        </authorList>
    </citation>
    <scope>NUCLEOTIDE SEQUENCE</scope>
    <source>
        <tissue evidence="1">Shoot tissue taken approximately 20 cm above the soil surface</tissue>
    </source>
</reference>
<dbReference type="EMBL" id="GBRH01223798">
    <property type="protein sequence ID" value="JAD74097.1"/>
    <property type="molecule type" value="Transcribed_RNA"/>
</dbReference>
<sequence>MNCAICTYGPTGYNLRTKRCQLNGIMRPITKRTDD</sequence>
<accession>A0A0A9CRL8</accession>
<dbReference type="AlphaFoldDB" id="A0A0A9CRL8"/>
<organism evidence="1">
    <name type="scientific">Arundo donax</name>
    <name type="common">Giant reed</name>
    <name type="synonym">Donax arundinaceus</name>
    <dbReference type="NCBI Taxonomy" id="35708"/>
    <lineage>
        <taxon>Eukaryota</taxon>
        <taxon>Viridiplantae</taxon>
        <taxon>Streptophyta</taxon>
        <taxon>Embryophyta</taxon>
        <taxon>Tracheophyta</taxon>
        <taxon>Spermatophyta</taxon>
        <taxon>Magnoliopsida</taxon>
        <taxon>Liliopsida</taxon>
        <taxon>Poales</taxon>
        <taxon>Poaceae</taxon>
        <taxon>PACMAD clade</taxon>
        <taxon>Arundinoideae</taxon>
        <taxon>Arundineae</taxon>
        <taxon>Arundo</taxon>
    </lineage>
</organism>
<protein>
    <submittedName>
        <fullName evidence="1">Uncharacterized protein</fullName>
    </submittedName>
</protein>
<reference evidence="1" key="1">
    <citation type="submission" date="2014-09" db="EMBL/GenBank/DDBJ databases">
        <authorList>
            <person name="Magalhaes I.L.F."/>
            <person name="Oliveira U."/>
            <person name="Santos F.R."/>
            <person name="Vidigal T.H.D.A."/>
            <person name="Brescovit A.D."/>
            <person name="Santos A.J."/>
        </authorList>
    </citation>
    <scope>NUCLEOTIDE SEQUENCE</scope>
    <source>
        <tissue evidence="1">Shoot tissue taken approximately 20 cm above the soil surface</tissue>
    </source>
</reference>
<evidence type="ECO:0000313" key="1">
    <source>
        <dbReference type="EMBL" id="JAD74097.1"/>
    </source>
</evidence>